<dbReference type="AlphaFoldDB" id="A0A1B6C860"/>
<evidence type="ECO:0000313" key="2">
    <source>
        <dbReference type="EMBL" id="JAS09420.1"/>
    </source>
</evidence>
<dbReference type="Gene3D" id="1.10.10.10">
    <property type="entry name" value="Winged helix-like DNA-binding domain superfamily/Winged helix DNA-binding domain"/>
    <property type="match status" value="1"/>
</dbReference>
<evidence type="ECO:0000256" key="1">
    <source>
        <dbReference type="ARBA" id="ARBA00004123"/>
    </source>
</evidence>
<accession>A0A1B6C860</accession>
<gene>
    <name evidence="2" type="ORF">g.30038</name>
</gene>
<dbReference type="EMBL" id="GEDC01027878">
    <property type="protein sequence ID" value="JAS09420.1"/>
    <property type="molecule type" value="Transcribed_RNA"/>
</dbReference>
<proteinExistence type="predicted"/>
<dbReference type="InterPro" id="IPR009057">
    <property type="entry name" value="Homeodomain-like_sf"/>
</dbReference>
<dbReference type="GO" id="GO:0005634">
    <property type="term" value="C:nucleus"/>
    <property type="evidence" value="ECO:0007669"/>
    <property type="project" value="UniProtKB-SubCell"/>
</dbReference>
<dbReference type="SUPFAM" id="SSF46689">
    <property type="entry name" value="Homeodomain-like"/>
    <property type="match status" value="1"/>
</dbReference>
<sequence length="118" mass="13426">MDLTTRKRRKIVTLHEHTSLTQRQIAEQCGVSLGSVNNIIKLKNVTGSIYPKRKGFCGRKRKTTTKDDAILLKNSKLHPEKNSFDLKKDLEDAGVHIHDCTVFWPLTRKPEGQGKNNC</sequence>
<dbReference type="InterPro" id="IPR036388">
    <property type="entry name" value="WH-like_DNA-bd_sf"/>
</dbReference>
<comment type="subcellular location">
    <subcellularLocation>
        <location evidence="1">Nucleus</location>
    </subcellularLocation>
</comment>
<evidence type="ECO:0008006" key="3">
    <source>
        <dbReference type="Google" id="ProtNLM"/>
    </source>
</evidence>
<organism evidence="2">
    <name type="scientific">Clastoptera arizonana</name>
    <name type="common">Arizona spittle bug</name>
    <dbReference type="NCBI Taxonomy" id="38151"/>
    <lineage>
        <taxon>Eukaryota</taxon>
        <taxon>Metazoa</taxon>
        <taxon>Ecdysozoa</taxon>
        <taxon>Arthropoda</taxon>
        <taxon>Hexapoda</taxon>
        <taxon>Insecta</taxon>
        <taxon>Pterygota</taxon>
        <taxon>Neoptera</taxon>
        <taxon>Paraneoptera</taxon>
        <taxon>Hemiptera</taxon>
        <taxon>Auchenorrhyncha</taxon>
        <taxon>Cercopoidea</taxon>
        <taxon>Clastopteridae</taxon>
        <taxon>Clastoptera</taxon>
    </lineage>
</organism>
<reference evidence="2" key="1">
    <citation type="submission" date="2015-12" db="EMBL/GenBank/DDBJ databases">
        <title>De novo transcriptome assembly of four potential Pierce s Disease insect vectors from Arizona vineyards.</title>
        <authorList>
            <person name="Tassone E.E."/>
        </authorList>
    </citation>
    <scope>NUCLEOTIDE SEQUENCE</scope>
</reference>
<name>A0A1B6C860_9HEMI</name>
<protein>
    <recommendedName>
        <fullName evidence="3">Paired domain-containing protein</fullName>
    </recommendedName>
</protein>